<dbReference type="GO" id="GO:0005886">
    <property type="term" value="C:plasma membrane"/>
    <property type="evidence" value="ECO:0007669"/>
    <property type="project" value="UniProtKB-SubCell"/>
</dbReference>
<dbReference type="InterPro" id="IPR050351">
    <property type="entry name" value="BphY/WalK/GraS-like"/>
</dbReference>
<dbReference type="PROSITE" id="PS50109">
    <property type="entry name" value="HIS_KIN"/>
    <property type="match status" value="1"/>
</dbReference>
<evidence type="ECO:0000256" key="11">
    <source>
        <dbReference type="ARBA" id="ARBA00023136"/>
    </source>
</evidence>
<dbReference type="InterPro" id="IPR003594">
    <property type="entry name" value="HATPase_dom"/>
</dbReference>
<dbReference type="SMART" id="SM00304">
    <property type="entry name" value="HAMP"/>
    <property type="match status" value="1"/>
</dbReference>
<evidence type="ECO:0000313" key="16">
    <source>
        <dbReference type="EMBL" id="URN92631.1"/>
    </source>
</evidence>
<keyword evidence="11 13" id="KW-0472">Membrane</keyword>
<dbReference type="SMART" id="SM00388">
    <property type="entry name" value="HisKA"/>
    <property type="match status" value="1"/>
</dbReference>
<evidence type="ECO:0000256" key="13">
    <source>
        <dbReference type="SAM" id="Phobius"/>
    </source>
</evidence>
<dbReference type="SMART" id="SM00387">
    <property type="entry name" value="HATPase_c"/>
    <property type="match status" value="1"/>
</dbReference>
<keyword evidence="13" id="KW-1133">Transmembrane helix</keyword>
<evidence type="ECO:0000256" key="3">
    <source>
        <dbReference type="ARBA" id="ARBA00012438"/>
    </source>
</evidence>
<evidence type="ECO:0000259" key="15">
    <source>
        <dbReference type="PROSITE" id="PS50885"/>
    </source>
</evidence>
<dbReference type="GO" id="GO:0004721">
    <property type="term" value="F:phosphoprotein phosphatase activity"/>
    <property type="evidence" value="ECO:0007669"/>
    <property type="project" value="TreeGrafter"/>
</dbReference>
<dbReference type="SUPFAM" id="SSF158472">
    <property type="entry name" value="HAMP domain-like"/>
    <property type="match status" value="1"/>
</dbReference>
<evidence type="ECO:0000313" key="17">
    <source>
        <dbReference type="Proteomes" id="UP001056756"/>
    </source>
</evidence>
<feature type="domain" description="Histidine kinase" evidence="14">
    <location>
        <begin position="349"/>
        <end position="566"/>
    </location>
</feature>
<proteinExistence type="predicted"/>
<dbReference type="Proteomes" id="UP001056756">
    <property type="component" value="Chromosome"/>
</dbReference>
<dbReference type="Pfam" id="PF00512">
    <property type="entry name" value="HisKA"/>
    <property type="match status" value="1"/>
</dbReference>
<dbReference type="Pfam" id="PF02518">
    <property type="entry name" value="HATPase_c"/>
    <property type="match status" value="1"/>
</dbReference>
<dbReference type="InterPro" id="IPR003660">
    <property type="entry name" value="HAMP_dom"/>
</dbReference>
<evidence type="ECO:0000256" key="5">
    <source>
        <dbReference type="ARBA" id="ARBA00022553"/>
    </source>
</evidence>
<dbReference type="GO" id="GO:0005524">
    <property type="term" value="F:ATP binding"/>
    <property type="evidence" value="ECO:0007669"/>
    <property type="project" value="UniProtKB-KW"/>
</dbReference>
<dbReference type="FunFam" id="1.10.287.130:FF:000001">
    <property type="entry name" value="Two-component sensor histidine kinase"/>
    <property type="match status" value="1"/>
</dbReference>
<evidence type="ECO:0000256" key="6">
    <source>
        <dbReference type="ARBA" id="ARBA00022679"/>
    </source>
</evidence>
<dbReference type="KEGG" id="plig:NAG76_12070"/>
<evidence type="ECO:0000259" key="14">
    <source>
        <dbReference type="PROSITE" id="PS50109"/>
    </source>
</evidence>
<dbReference type="CDD" id="cd06225">
    <property type="entry name" value="HAMP"/>
    <property type="match status" value="1"/>
</dbReference>
<keyword evidence="8" id="KW-0418">Kinase</keyword>
<accession>A0A9J6Z9F7</accession>
<evidence type="ECO:0000256" key="8">
    <source>
        <dbReference type="ARBA" id="ARBA00022777"/>
    </source>
</evidence>
<feature type="coiled-coil region" evidence="12">
    <location>
        <begin position="312"/>
        <end position="339"/>
    </location>
</feature>
<evidence type="ECO:0000256" key="1">
    <source>
        <dbReference type="ARBA" id="ARBA00000085"/>
    </source>
</evidence>
<gene>
    <name evidence="16" type="ORF">NAG76_12070</name>
</gene>
<organism evidence="16 17">
    <name type="scientific">Candidatus Pristimantibacillus lignocellulolyticus</name>
    <dbReference type="NCBI Taxonomy" id="2994561"/>
    <lineage>
        <taxon>Bacteria</taxon>
        <taxon>Bacillati</taxon>
        <taxon>Bacillota</taxon>
        <taxon>Bacilli</taxon>
        <taxon>Bacillales</taxon>
        <taxon>Paenibacillaceae</taxon>
        <taxon>Candidatus Pristimantibacillus</taxon>
    </lineage>
</organism>
<sequence>MITSIMIILLFAVVMIIESIFFEKFYRNMKLTELQSHTSAFTEGYEKVSTNHNEVSHLLGRYMNEYDASIAVLDSQFQLREYNPYYIVMQIKQRTITIILPMEGMTIDQLPIGLHIGSTITVDGIYMDEQDSILHPVQLQSDGGSLEQGLVREQGIIIDMQIPEQRSYNPLYQDLLVKQALQDWMLSEEWTTIQWTDRFQVTTVWNDPWSGVEYVIALQKVVDKQQYVMLMTSLQPVDEAVEMMKKYVLYIFPIIIMVIFVLALVYSKYITKPLVRINRFAGQLAHLQFSAKSPLSSKDEFGQLAARLVELSTNLEATLTQLSERNEQLQVEMKEKQRSEQLRKELVANISHELKTPLAIVKAYAEGLQDGVAKDKSERYLTQIVNESDRMNELIIDMLELSKYEVQAIQLEISNFNIVELIRQVSQSFSKLIEEKNICLVFKPSEKNRYFVKADYKRITQVLINLMSNAVRHAPVGSQLTITLERQDDDHVVVSIHNEGEHIAEEQLINIWEKFYRLEQARDRNSGGTGLGLAIVSHILQLHQSQYGVRNTKQGVVFHFSLTESE</sequence>
<dbReference type="GO" id="GO:0016036">
    <property type="term" value="P:cellular response to phosphate starvation"/>
    <property type="evidence" value="ECO:0007669"/>
    <property type="project" value="TreeGrafter"/>
</dbReference>
<dbReference type="SUPFAM" id="SSF55874">
    <property type="entry name" value="ATPase domain of HSP90 chaperone/DNA topoisomerase II/histidine kinase"/>
    <property type="match status" value="1"/>
</dbReference>
<keyword evidence="9 16" id="KW-0067">ATP-binding</keyword>
<dbReference type="InterPro" id="IPR004358">
    <property type="entry name" value="Sig_transdc_His_kin-like_C"/>
</dbReference>
<dbReference type="EMBL" id="CP097899">
    <property type="protein sequence ID" value="URN92631.1"/>
    <property type="molecule type" value="Genomic_DNA"/>
</dbReference>
<keyword evidence="5" id="KW-0597">Phosphoprotein</keyword>
<keyword evidence="12" id="KW-0175">Coiled coil</keyword>
<keyword evidence="7" id="KW-0547">Nucleotide-binding</keyword>
<keyword evidence="10" id="KW-0902">Two-component regulatory system</keyword>
<evidence type="ECO:0000256" key="2">
    <source>
        <dbReference type="ARBA" id="ARBA00004651"/>
    </source>
</evidence>
<keyword evidence="4" id="KW-1003">Cell membrane</keyword>
<comment type="subcellular location">
    <subcellularLocation>
        <location evidence="2">Cell membrane</location>
        <topology evidence="2">Multi-pass membrane protein</topology>
    </subcellularLocation>
</comment>
<evidence type="ECO:0000256" key="9">
    <source>
        <dbReference type="ARBA" id="ARBA00022840"/>
    </source>
</evidence>
<dbReference type="PROSITE" id="PS50885">
    <property type="entry name" value="HAMP"/>
    <property type="match status" value="1"/>
</dbReference>
<dbReference type="Gene3D" id="3.30.565.10">
    <property type="entry name" value="Histidine kinase-like ATPase, C-terminal domain"/>
    <property type="match status" value="1"/>
</dbReference>
<dbReference type="GO" id="GO:0000155">
    <property type="term" value="F:phosphorelay sensor kinase activity"/>
    <property type="evidence" value="ECO:0007669"/>
    <property type="project" value="InterPro"/>
</dbReference>
<dbReference type="PANTHER" id="PTHR45453:SF3">
    <property type="entry name" value="HISTIDINE KINASE"/>
    <property type="match status" value="1"/>
</dbReference>
<dbReference type="InterPro" id="IPR005467">
    <property type="entry name" value="His_kinase_dom"/>
</dbReference>
<keyword evidence="6" id="KW-0808">Transferase</keyword>
<name>A0A9J6Z9F7_9BACL</name>
<dbReference type="SUPFAM" id="SSF47384">
    <property type="entry name" value="Homodimeric domain of signal transducing histidine kinase"/>
    <property type="match status" value="1"/>
</dbReference>
<dbReference type="InterPro" id="IPR003661">
    <property type="entry name" value="HisK_dim/P_dom"/>
</dbReference>
<dbReference type="PRINTS" id="PR00344">
    <property type="entry name" value="BCTRLSENSOR"/>
</dbReference>
<dbReference type="PANTHER" id="PTHR45453">
    <property type="entry name" value="PHOSPHATE REGULON SENSOR PROTEIN PHOR"/>
    <property type="match status" value="1"/>
</dbReference>
<reference evidence="16" key="1">
    <citation type="submission" date="2022-05" db="EMBL/GenBank/DDBJ databases">
        <title>Novel bacterial taxa in a minimal lignocellulolytic consortium and its capacity to transform plastics disclosed by genome-resolved metagenomics.</title>
        <authorList>
            <person name="Rodriguez C.A.D."/>
            <person name="Diaz-Garcia L."/>
            <person name="Herrera K."/>
            <person name="Tarazona N.A."/>
            <person name="Sproer C."/>
            <person name="Overmann J."/>
            <person name="Jimenez D.J."/>
        </authorList>
    </citation>
    <scope>NUCLEOTIDE SEQUENCE</scope>
    <source>
        <strain evidence="16">MAG5</strain>
    </source>
</reference>
<evidence type="ECO:0000256" key="4">
    <source>
        <dbReference type="ARBA" id="ARBA00022475"/>
    </source>
</evidence>
<dbReference type="FunFam" id="3.30.565.10:FF:000006">
    <property type="entry name" value="Sensor histidine kinase WalK"/>
    <property type="match status" value="1"/>
</dbReference>
<evidence type="ECO:0000256" key="10">
    <source>
        <dbReference type="ARBA" id="ARBA00023012"/>
    </source>
</evidence>
<dbReference type="CDD" id="cd00082">
    <property type="entry name" value="HisKA"/>
    <property type="match status" value="1"/>
</dbReference>
<dbReference type="Gene3D" id="6.10.340.10">
    <property type="match status" value="1"/>
</dbReference>
<comment type="catalytic activity">
    <reaction evidence="1">
        <text>ATP + protein L-histidine = ADP + protein N-phospho-L-histidine.</text>
        <dbReference type="EC" id="2.7.13.3"/>
    </reaction>
</comment>
<feature type="transmembrane region" description="Helical" evidence="13">
    <location>
        <begin position="247"/>
        <end position="266"/>
    </location>
</feature>
<dbReference type="AlphaFoldDB" id="A0A9J6Z9F7"/>
<feature type="domain" description="HAMP" evidence="15">
    <location>
        <begin position="268"/>
        <end position="320"/>
    </location>
</feature>
<dbReference type="InterPro" id="IPR036097">
    <property type="entry name" value="HisK_dim/P_sf"/>
</dbReference>
<evidence type="ECO:0000256" key="12">
    <source>
        <dbReference type="SAM" id="Coils"/>
    </source>
</evidence>
<dbReference type="InterPro" id="IPR036890">
    <property type="entry name" value="HATPase_C_sf"/>
</dbReference>
<dbReference type="Gene3D" id="1.10.287.130">
    <property type="match status" value="1"/>
</dbReference>
<protein>
    <recommendedName>
        <fullName evidence="3">histidine kinase</fullName>
        <ecNumber evidence="3">2.7.13.3</ecNumber>
    </recommendedName>
</protein>
<evidence type="ECO:0000256" key="7">
    <source>
        <dbReference type="ARBA" id="ARBA00022741"/>
    </source>
</evidence>
<feature type="transmembrane region" description="Helical" evidence="13">
    <location>
        <begin position="6"/>
        <end position="26"/>
    </location>
</feature>
<dbReference type="EC" id="2.7.13.3" evidence="3"/>
<keyword evidence="13" id="KW-0812">Transmembrane</keyword>